<evidence type="ECO:0000313" key="3">
    <source>
        <dbReference type="Proteomes" id="UP000285478"/>
    </source>
</evidence>
<proteinExistence type="predicted"/>
<evidence type="ECO:0008006" key="4">
    <source>
        <dbReference type="Google" id="ProtNLM"/>
    </source>
</evidence>
<dbReference type="Proteomes" id="UP000285478">
    <property type="component" value="Chromosome"/>
</dbReference>
<evidence type="ECO:0000313" key="2">
    <source>
        <dbReference type="EMBL" id="QAB16048.1"/>
    </source>
</evidence>
<name>A0A410H532_9GAMM</name>
<gene>
    <name evidence="2" type="ORF">EPV75_10405</name>
</gene>
<feature type="chain" id="PRO_5019310151" description="Cytochrome c" evidence="1">
    <location>
        <begin position="24"/>
        <end position="149"/>
    </location>
</feature>
<dbReference type="InterPro" id="IPR010980">
    <property type="entry name" value="Cyt_c/b562"/>
</dbReference>
<accession>A0A410H532</accession>
<evidence type="ECO:0000256" key="1">
    <source>
        <dbReference type="SAM" id="SignalP"/>
    </source>
</evidence>
<dbReference type="RefSeq" id="WP_128385346.1">
    <property type="nucleotide sequence ID" value="NZ_CP035033.1"/>
</dbReference>
<dbReference type="GO" id="GO:0022900">
    <property type="term" value="P:electron transport chain"/>
    <property type="evidence" value="ECO:0007669"/>
    <property type="project" value="InterPro"/>
</dbReference>
<dbReference type="GO" id="GO:0020037">
    <property type="term" value="F:heme binding"/>
    <property type="evidence" value="ECO:0007669"/>
    <property type="project" value="InterPro"/>
</dbReference>
<sequence length="149" mass="16397">MKTVLQRLALSTLFTLISLPAFSADNRTVVWLNEEEQAMLLSEMRQFLVASQKILAASLKNDMETVEATARNVGIQQMRSTPPSLRAKLPKGFKALGPQVHRGFEDIANEAGTLGDSTVILKRLAQLQKNCIACHAAYRVKATATLTEK</sequence>
<dbReference type="Gene3D" id="1.20.120.10">
    <property type="entry name" value="Cytochrome c/b562"/>
    <property type="match status" value="1"/>
</dbReference>
<reference evidence="2 3" key="1">
    <citation type="journal article" date="2018" name="Environ. Microbiol.">
        <title>Genomes of ubiquitous marine and hypersaline Hydrogenovibrio, Thiomicrorhabdus and Thiomicrospira spp. encode a diversity of mechanisms to sustain chemolithoautotrophy in heterogeneous environments.</title>
        <authorList>
            <person name="Scott K.M."/>
            <person name="Williams J."/>
            <person name="Porter C.M.B."/>
            <person name="Russel S."/>
            <person name="Harmer T.L."/>
            <person name="Paul J.H."/>
            <person name="Antonen K.M."/>
            <person name="Bridges M.K."/>
            <person name="Camper G.J."/>
            <person name="Campla C.K."/>
            <person name="Casella L.G."/>
            <person name="Chase E."/>
            <person name="Conrad J.W."/>
            <person name="Cruz M.C."/>
            <person name="Dunlap D.S."/>
            <person name="Duran L."/>
            <person name="Fahsbender E.M."/>
            <person name="Goldsmith D.B."/>
            <person name="Keeley R.F."/>
            <person name="Kondoff M.R."/>
            <person name="Kussy B.I."/>
            <person name="Lane M.K."/>
            <person name="Lawler S."/>
            <person name="Leigh B.A."/>
            <person name="Lewis C."/>
            <person name="Lostal L.M."/>
            <person name="Marking D."/>
            <person name="Mancera P.A."/>
            <person name="McClenthan E.C."/>
            <person name="McIntyre E.A."/>
            <person name="Mine J.A."/>
            <person name="Modi S."/>
            <person name="Moore B.D."/>
            <person name="Morgan W.A."/>
            <person name="Nelson K.M."/>
            <person name="Nguyen K.N."/>
            <person name="Ogburn N."/>
            <person name="Parrino D.G."/>
            <person name="Pedapudi A.D."/>
            <person name="Pelham R.P."/>
            <person name="Preece A.M."/>
            <person name="Rampersad E.A."/>
            <person name="Richardson J.C."/>
            <person name="Rodgers C.M."/>
            <person name="Schaffer B.L."/>
            <person name="Sheridan N.E."/>
            <person name="Solone M.R."/>
            <person name="Staley Z.R."/>
            <person name="Tabuchi M."/>
            <person name="Waide R.J."/>
            <person name="Wanjugi P.W."/>
            <person name="Young S."/>
            <person name="Clum A."/>
            <person name="Daum C."/>
            <person name="Huntemann M."/>
            <person name="Ivanova N."/>
            <person name="Kyrpides N."/>
            <person name="Mikhailova N."/>
            <person name="Palaniappan K."/>
            <person name="Pillay M."/>
            <person name="Reddy T.B.K."/>
            <person name="Shapiro N."/>
            <person name="Stamatis D."/>
            <person name="Varghese N."/>
            <person name="Woyke T."/>
            <person name="Boden R."/>
            <person name="Freyermuth S.K."/>
            <person name="Kerfeld C.A."/>
        </authorList>
    </citation>
    <scope>NUCLEOTIDE SEQUENCE [LARGE SCALE GENOMIC DNA]</scope>
    <source>
        <strain evidence="2 3">JR-2</strain>
    </source>
</reference>
<dbReference type="SUPFAM" id="SSF47175">
    <property type="entry name" value="Cytochromes"/>
    <property type="match status" value="1"/>
</dbReference>
<dbReference type="GO" id="GO:0009055">
    <property type="term" value="F:electron transfer activity"/>
    <property type="evidence" value="ECO:0007669"/>
    <property type="project" value="InterPro"/>
</dbReference>
<feature type="signal peptide" evidence="1">
    <location>
        <begin position="1"/>
        <end position="23"/>
    </location>
</feature>
<keyword evidence="3" id="KW-1185">Reference proteome</keyword>
<dbReference type="EMBL" id="CP035033">
    <property type="protein sequence ID" value="QAB16048.1"/>
    <property type="molecule type" value="Genomic_DNA"/>
</dbReference>
<organism evidence="2 3">
    <name type="scientific">Hydrogenovibrio thermophilus</name>
    <dbReference type="NCBI Taxonomy" id="265883"/>
    <lineage>
        <taxon>Bacteria</taxon>
        <taxon>Pseudomonadati</taxon>
        <taxon>Pseudomonadota</taxon>
        <taxon>Gammaproteobacteria</taxon>
        <taxon>Thiotrichales</taxon>
        <taxon>Piscirickettsiaceae</taxon>
        <taxon>Hydrogenovibrio</taxon>
    </lineage>
</organism>
<keyword evidence="1" id="KW-0732">Signal</keyword>
<protein>
    <recommendedName>
        <fullName evidence="4">Cytochrome c</fullName>
    </recommendedName>
</protein>
<dbReference type="KEGG" id="htr:EPV75_10405"/>
<dbReference type="AlphaFoldDB" id="A0A410H532"/>
<dbReference type="GO" id="GO:0005506">
    <property type="term" value="F:iron ion binding"/>
    <property type="evidence" value="ECO:0007669"/>
    <property type="project" value="InterPro"/>
</dbReference>